<protein>
    <submittedName>
        <fullName evidence="1">Uncharacterized protein</fullName>
    </submittedName>
</protein>
<evidence type="ECO:0000313" key="1">
    <source>
        <dbReference type="EMBL" id="MBH5389420.1"/>
    </source>
</evidence>
<sequence length="53" mass="5679">MMLASSIVSLTDTRISERLSMLSTLRLPHGAVARDACVVSDPFEKIDEGGSTL</sequence>
<dbReference type="RefSeq" id="WP_197967826.1">
    <property type="nucleotide sequence ID" value="NZ_JACEGD010000022.1"/>
</dbReference>
<comment type="caution">
    <text evidence="1">The sequence shown here is derived from an EMBL/GenBank/DDBJ whole genome shotgun (WGS) entry which is preliminary data.</text>
</comment>
<dbReference type="Proteomes" id="UP001194539">
    <property type="component" value="Unassembled WGS sequence"/>
</dbReference>
<reference evidence="1 2" key="1">
    <citation type="submission" date="2020-07" db="EMBL/GenBank/DDBJ databases">
        <title>Bradyrhizobium diversity isolated from nodules of indigenous legumes of Western Australia.</title>
        <authorList>
            <person name="Klepa M.S."/>
        </authorList>
    </citation>
    <scope>NUCLEOTIDE SEQUENCE [LARGE SCALE GENOMIC DNA]</scope>
    <source>
        <strain evidence="1 2">CNPSo 4019</strain>
    </source>
</reference>
<gene>
    <name evidence="1" type="ORF">H1B27_24510</name>
</gene>
<keyword evidence="2" id="KW-1185">Reference proteome</keyword>
<proteinExistence type="predicted"/>
<accession>A0ABS0P7Z4</accession>
<evidence type="ECO:0000313" key="2">
    <source>
        <dbReference type="Proteomes" id="UP001194539"/>
    </source>
</evidence>
<organism evidence="1 2">
    <name type="scientific">Bradyrhizobium diversitatis</name>
    <dbReference type="NCBI Taxonomy" id="2755406"/>
    <lineage>
        <taxon>Bacteria</taxon>
        <taxon>Pseudomonadati</taxon>
        <taxon>Pseudomonadota</taxon>
        <taxon>Alphaproteobacteria</taxon>
        <taxon>Hyphomicrobiales</taxon>
        <taxon>Nitrobacteraceae</taxon>
        <taxon>Bradyrhizobium</taxon>
    </lineage>
</organism>
<name>A0ABS0P7Z4_9BRAD</name>
<dbReference type="EMBL" id="JACEGD010000022">
    <property type="protein sequence ID" value="MBH5389420.1"/>
    <property type="molecule type" value="Genomic_DNA"/>
</dbReference>